<proteinExistence type="predicted"/>
<dbReference type="Gene3D" id="3.90.70.10">
    <property type="entry name" value="Cysteine proteinases"/>
    <property type="match status" value="1"/>
</dbReference>
<dbReference type="RefSeq" id="WP_155441306.1">
    <property type="nucleotide sequence ID" value="NZ_WNLA01000019.1"/>
</dbReference>
<keyword evidence="4" id="KW-1185">Reference proteome</keyword>
<evidence type="ECO:0000259" key="2">
    <source>
        <dbReference type="Pfam" id="PF13946"/>
    </source>
</evidence>
<dbReference type="GO" id="GO:0008234">
    <property type="term" value="F:cysteine-type peptidase activity"/>
    <property type="evidence" value="ECO:0007669"/>
    <property type="project" value="InterPro"/>
</dbReference>
<comment type="caution">
    <text evidence="3">The sequence shown here is derived from an EMBL/GenBank/DDBJ whole genome shotgun (WGS) entry which is preliminary data.</text>
</comment>
<accession>A0A6L6Q6Q6</accession>
<dbReference type="InterPro" id="IPR025282">
    <property type="entry name" value="DUF4214"/>
</dbReference>
<dbReference type="Proteomes" id="UP000484015">
    <property type="component" value="Unassembled WGS sequence"/>
</dbReference>
<dbReference type="OrthoDB" id="8749115at2"/>
<evidence type="ECO:0000313" key="4">
    <source>
        <dbReference type="Proteomes" id="UP000484015"/>
    </source>
</evidence>
<reference evidence="3 4" key="1">
    <citation type="submission" date="2019-11" db="EMBL/GenBank/DDBJ databases">
        <title>Type strains purchased from KCTC, JCM and DSMZ.</title>
        <authorList>
            <person name="Lu H."/>
        </authorList>
    </citation>
    <scope>NUCLEOTIDE SEQUENCE [LARGE SCALE GENOMIC DNA]</scope>
    <source>
        <strain evidence="3 4">KCTC 42409</strain>
    </source>
</reference>
<dbReference type="SUPFAM" id="SSF54001">
    <property type="entry name" value="Cysteine proteinases"/>
    <property type="match status" value="1"/>
</dbReference>
<evidence type="ECO:0000259" key="1">
    <source>
        <dbReference type="Pfam" id="PF00112"/>
    </source>
</evidence>
<name>A0A6L6Q6Q6_9BURK</name>
<dbReference type="GO" id="GO:0006508">
    <property type="term" value="P:proteolysis"/>
    <property type="evidence" value="ECO:0007669"/>
    <property type="project" value="InterPro"/>
</dbReference>
<dbReference type="InterPro" id="IPR038765">
    <property type="entry name" value="Papain-like_cys_pep_sf"/>
</dbReference>
<organism evidence="3 4">
    <name type="scientific">Pseudoduganella ginsengisoli</name>
    <dbReference type="NCBI Taxonomy" id="1462440"/>
    <lineage>
        <taxon>Bacteria</taxon>
        <taxon>Pseudomonadati</taxon>
        <taxon>Pseudomonadota</taxon>
        <taxon>Betaproteobacteria</taxon>
        <taxon>Burkholderiales</taxon>
        <taxon>Oxalobacteraceae</taxon>
        <taxon>Telluria group</taxon>
        <taxon>Pseudoduganella</taxon>
    </lineage>
</organism>
<dbReference type="InterPro" id="IPR038255">
    <property type="entry name" value="PBS_linker_sf"/>
</dbReference>
<gene>
    <name evidence="3" type="ORF">GM668_23010</name>
</gene>
<dbReference type="InterPro" id="IPR000668">
    <property type="entry name" value="Peptidase_C1A_C"/>
</dbReference>
<dbReference type="Pfam" id="PF13946">
    <property type="entry name" value="DUF4214"/>
    <property type="match status" value="1"/>
</dbReference>
<dbReference type="AlphaFoldDB" id="A0A6L6Q6Q6"/>
<dbReference type="Pfam" id="PF00112">
    <property type="entry name" value="Peptidase_C1"/>
    <property type="match status" value="1"/>
</dbReference>
<feature type="domain" description="DUF4214" evidence="2">
    <location>
        <begin position="314"/>
        <end position="381"/>
    </location>
</feature>
<dbReference type="Gene3D" id="1.10.3130.20">
    <property type="entry name" value="Phycobilisome linker domain"/>
    <property type="match status" value="1"/>
</dbReference>
<protein>
    <submittedName>
        <fullName evidence="3">DUF4214 domain-containing protein</fullName>
    </submittedName>
</protein>
<dbReference type="EMBL" id="WNLA01000019">
    <property type="protein sequence ID" value="MTW04951.1"/>
    <property type="molecule type" value="Genomic_DNA"/>
</dbReference>
<evidence type="ECO:0000313" key="3">
    <source>
        <dbReference type="EMBL" id="MTW04951.1"/>
    </source>
</evidence>
<sequence length="448" mass="48350">MTVVASKINLGKFSGATFDQKTENSCVANAITQAIRLQTREYHKDVGELAREQLYYDTRVIENTVNSDAGVKFVKDALESAKVKGIADQAVALPYGGSGDPGSTMYIKPSDAVYANAATQKLTGYTDLGDHALWLNGDKASGILETDVQHKQQHLKQVIGEYLMQGKPVLLSSEIPWALSLLDGSLQDQNYLSFGQFQPGSYHAMVIVGKDDSLHGGSYIIENSWGAEWGDNGFGYLPYDQLATFSNAESGFTWDGGFSLNVMNGISGVDLEWTPQRVEMAQLYASLLDRAADRSGLEYWAGQMKAGQTAKQIANNMYNSGEAQAKYAGLSDAAYVDAIYVNTMNHAADSGGRAYWANLLANKTLTRGELAVTLMNNVENSTFGPGTPSLAEHDYLMNRTTVSANFAITYQIDNAPVGLAAQVVDQVSSNADSVQVVLTGIQTAMGWA</sequence>
<feature type="domain" description="Peptidase C1A papain C-terminal" evidence="1">
    <location>
        <begin position="147"/>
        <end position="237"/>
    </location>
</feature>